<accession>A0A424W700</accession>
<name>A0A424W700_ALCXX</name>
<dbReference type="OrthoDB" id="8666735at2"/>
<comment type="caution">
    <text evidence="2">The sequence shown here is derived from an EMBL/GenBank/DDBJ whole genome shotgun (WGS) entry which is preliminary data.</text>
</comment>
<dbReference type="AlphaFoldDB" id="A0A424W700"/>
<evidence type="ECO:0000256" key="1">
    <source>
        <dbReference type="SAM" id="SignalP"/>
    </source>
</evidence>
<dbReference type="EMBL" id="QVXO01000048">
    <property type="protein sequence ID" value="RPJ89076.1"/>
    <property type="molecule type" value="Genomic_DNA"/>
</dbReference>
<keyword evidence="1" id="KW-0732">Signal</keyword>
<gene>
    <name evidence="2" type="ORF">DY367_24350</name>
</gene>
<feature type="chain" id="PRO_5019307991" description="Lipoprotein" evidence="1">
    <location>
        <begin position="21"/>
        <end position="140"/>
    </location>
</feature>
<evidence type="ECO:0000313" key="2">
    <source>
        <dbReference type="EMBL" id="RPJ89076.1"/>
    </source>
</evidence>
<evidence type="ECO:0008006" key="4">
    <source>
        <dbReference type="Google" id="ProtNLM"/>
    </source>
</evidence>
<sequence length="140" mass="14758">MRKILTGLALTLASATTAWAAPDAAEQAQYDSFVIAAGASNGAARACGASEPDLAQHQATARKNLLQYAQEYGFSSGGYDGLFQKGQGQGTAMMEEMKRSGVDGCRGVLGGFQNERVMEYEEMKRALAEVSDGLPGEKAQ</sequence>
<evidence type="ECO:0000313" key="3">
    <source>
        <dbReference type="Proteomes" id="UP000285324"/>
    </source>
</evidence>
<dbReference type="Proteomes" id="UP000285324">
    <property type="component" value="Unassembled WGS sequence"/>
</dbReference>
<feature type="signal peptide" evidence="1">
    <location>
        <begin position="1"/>
        <end position="20"/>
    </location>
</feature>
<organism evidence="2 3">
    <name type="scientific">Alcaligenes xylosoxydans xylosoxydans</name>
    <name type="common">Achromobacter xylosoxidans</name>
    <dbReference type="NCBI Taxonomy" id="85698"/>
    <lineage>
        <taxon>Bacteria</taxon>
        <taxon>Pseudomonadati</taxon>
        <taxon>Pseudomonadota</taxon>
        <taxon>Betaproteobacteria</taxon>
        <taxon>Burkholderiales</taxon>
        <taxon>Alcaligenaceae</taxon>
        <taxon>Achromobacter</taxon>
    </lineage>
</organism>
<protein>
    <recommendedName>
        <fullName evidence="4">Lipoprotein</fullName>
    </recommendedName>
</protein>
<dbReference type="RefSeq" id="WP_118933850.1">
    <property type="nucleotide sequence ID" value="NZ_CP061008.1"/>
</dbReference>
<proteinExistence type="predicted"/>
<reference evidence="2 3" key="1">
    <citation type="submission" date="2018-08" db="EMBL/GenBank/DDBJ databases">
        <title>Achromobacter xylosoxidans Genome sequencing and assembly.</title>
        <authorList>
            <person name="Wang R."/>
            <person name="Rensing C."/>
            <person name="Li Y."/>
        </authorList>
    </citation>
    <scope>NUCLEOTIDE SEQUENCE [LARGE SCALE GENOMIC DNA]</scope>
    <source>
        <strain evidence="2 3">GD003A</strain>
    </source>
</reference>